<feature type="transmembrane region" description="Helical" evidence="7">
    <location>
        <begin position="242"/>
        <end position="263"/>
    </location>
</feature>
<keyword evidence="6 7" id="KW-0472">Membrane</keyword>
<accession>A0ABU0WUQ3</accession>
<keyword evidence="5" id="KW-0406">Ion transport</keyword>
<dbReference type="RefSeq" id="WP_306744700.1">
    <property type="nucleotide sequence ID" value="NZ_NSDM01000002.1"/>
</dbReference>
<keyword evidence="3 7" id="KW-0812">Transmembrane</keyword>
<feature type="transmembrane region" description="Helical" evidence="7">
    <location>
        <begin position="275"/>
        <end position="291"/>
    </location>
</feature>
<evidence type="ECO:0000256" key="4">
    <source>
        <dbReference type="ARBA" id="ARBA00022989"/>
    </source>
</evidence>
<reference evidence="9 10" key="1">
    <citation type="submission" date="2017-06" db="EMBL/GenBank/DDBJ databases">
        <title>Cultured bacterium strain Saccharothrix yanglingensis Hhs.015.</title>
        <authorList>
            <person name="Xia Y."/>
        </authorList>
    </citation>
    <scope>NUCLEOTIDE SEQUENCE [LARGE SCALE GENOMIC DNA]</scope>
    <source>
        <strain evidence="9 10">Hhs.015</strain>
    </source>
</reference>
<keyword evidence="4 7" id="KW-1133">Transmembrane helix</keyword>
<dbReference type="Pfam" id="PF00999">
    <property type="entry name" value="Na_H_Exchanger"/>
    <property type="match status" value="1"/>
</dbReference>
<feature type="transmembrane region" description="Helical" evidence="7">
    <location>
        <begin position="327"/>
        <end position="349"/>
    </location>
</feature>
<feature type="domain" description="Cation/H+ exchanger transmembrane" evidence="8">
    <location>
        <begin position="56"/>
        <end position="437"/>
    </location>
</feature>
<evidence type="ECO:0000256" key="2">
    <source>
        <dbReference type="ARBA" id="ARBA00022448"/>
    </source>
</evidence>
<evidence type="ECO:0000256" key="1">
    <source>
        <dbReference type="ARBA" id="ARBA00004141"/>
    </source>
</evidence>
<dbReference type="Proteomes" id="UP001225605">
    <property type="component" value="Unassembled WGS sequence"/>
</dbReference>
<feature type="transmembrane region" description="Helical" evidence="7">
    <location>
        <begin position="46"/>
        <end position="65"/>
    </location>
</feature>
<protein>
    <submittedName>
        <fullName evidence="9">Cation/H(+) antiporter</fullName>
    </submittedName>
</protein>
<dbReference type="InterPro" id="IPR006153">
    <property type="entry name" value="Cation/H_exchanger_TM"/>
</dbReference>
<proteinExistence type="predicted"/>
<feature type="transmembrane region" description="Helical" evidence="7">
    <location>
        <begin position="138"/>
        <end position="160"/>
    </location>
</feature>
<feature type="transmembrane region" description="Helical" evidence="7">
    <location>
        <begin position="172"/>
        <end position="195"/>
    </location>
</feature>
<dbReference type="InterPro" id="IPR038770">
    <property type="entry name" value="Na+/solute_symporter_sf"/>
</dbReference>
<sequence length="450" mass="45371">MTPSRPSRAAGWRHRVGPLVGAAVLAGALALLGPQVGDGVTSVARFLAAVGLVLAVSHLLGLLFARLGQPPVVGEIAGGLLVGPSALGAAWPDGQRALFTPEVTDGLAMAAQLGVVTFMFLLGAELRLERVAGSERVVGLVVVGSIAVPFATGALVAWLWRDAFLPAGEPLLPYVLFFGIALSITALPVLARILLDSGTRTTGIGTVAIACAAIGDAVAWSALAVVLTLTDGGGAGAVPAKAATAVALVVATALCARPALVALDRLLRDRPKPEAVMLPVLVVGAVTWSALSEVVGLHPVIGAFLFGLAVPRDSALITAVGEQLQGFAVSVLLPLFFAGIGLKTAFGLFGGDVGMWWALLVLLLTATASKVVGAAGGALAAGWSTGDALTLGALMNCRGVTELVVVSVGLQHGLIDEAAFTILVLVALLTTVATGPLVRGRVPKPHEVPV</sequence>
<feature type="transmembrane region" description="Helical" evidence="7">
    <location>
        <begin position="106"/>
        <end position="126"/>
    </location>
</feature>
<evidence type="ECO:0000313" key="9">
    <source>
        <dbReference type="EMBL" id="MDQ2583590.1"/>
    </source>
</evidence>
<dbReference type="PANTHER" id="PTHR32468:SF0">
    <property type="entry name" value="K(+)_H(+) ANTIPORTER 1"/>
    <property type="match status" value="1"/>
</dbReference>
<feature type="transmembrane region" description="Helical" evidence="7">
    <location>
        <begin position="418"/>
        <end position="438"/>
    </location>
</feature>
<evidence type="ECO:0000256" key="5">
    <source>
        <dbReference type="ARBA" id="ARBA00023065"/>
    </source>
</evidence>
<dbReference type="Gene3D" id="1.20.1530.20">
    <property type="match status" value="1"/>
</dbReference>
<comment type="caution">
    <text evidence="9">The sequence shown here is derived from an EMBL/GenBank/DDBJ whole genome shotgun (WGS) entry which is preliminary data.</text>
</comment>
<feature type="transmembrane region" description="Helical" evidence="7">
    <location>
        <begin position="207"/>
        <end position="230"/>
    </location>
</feature>
<dbReference type="EMBL" id="NSDM01000002">
    <property type="protein sequence ID" value="MDQ2583590.1"/>
    <property type="molecule type" value="Genomic_DNA"/>
</dbReference>
<name>A0ABU0WUQ3_9PSEU</name>
<feature type="transmembrane region" description="Helical" evidence="7">
    <location>
        <begin position="72"/>
        <end position="91"/>
    </location>
</feature>
<feature type="transmembrane region" description="Helical" evidence="7">
    <location>
        <begin position="355"/>
        <end position="381"/>
    </location>
</feature>
<dbReference type="InterPro" id="IPR050794">
    <property type="entry name" value="CPA2_transporter"/>
</dbReference>
<keyword evidence="2" id="KW-0813">Transport</keyword>
<evidence type="ECO:0000256" key="6">
    <source>
        <dbReference type="ARBA" id="ARBA00023136"/>
    </source>
</evidence>
<evidence type="ECO:0000313" key="10">
    <source>
        <dbReference type="Proteomes" id="UP001225605"/>
    </source>
</evidence>
<dbReference type="PANTHER" id="PTHR32468">
    <property type="entry name" value="CATION/H + ANTIPORTER"/>
    <property type="match status" value="1"/>
</dbReference>
<organism evidence="9 10">
    <name type="scientific">Saccharothrix yanglingensis</name>
    <dbReference type="NCBI Taxonomy" id="659496"/>
    <lineage>
        <taxon>Bacteria</taxon>
        <taxon>Bacillati</taxon>
        <taxon>Actinomycetota</taxon>
        <taxon>Actinomycetes</taxon>
        <taxon>Pseudonocardiales</taxon>
        <taxon>Pseudonocardiaceae</taxon>
        <taxon>Saccharothrix</taxon>
    </lineage>
</organism>
<evidence type="ECO:0000256" key="7">
    <source>
        <dbReference type="SAM" id="Phobius"/>
    </source>
</evidence>
<evidence type="ECO:0000259" key="8">
    <source>
        <dbReference type="Pfam" id="PF00999"/>
    </source>
</evidence>
<evidence type="ECO:0000256" key="3">
    <source>
        <dbReference type="ARBA" id="ARBA00022692"/>
    </source>
</evidence>
<gene>
    <name evidence="9" type="ORF">CKY47_06250</name>
</gene>
<keyword evidence="10" id="KW-1185">Reference proteome</keyword>
<comment type="subcellular location">
    <subcellularLocation>
        <location evidence="1">Membrane</location>
        <topology evidence="1">Multi-pass membrane protein</topology>
    </subcellularLocation>
</comment>